<proteinExistence type="predicted"/>
<dbReference type="GO" id="GO:0003723">
    <property type="term" value="F:RNA binding"/>
    <property type="evidence" value="ECO:0007669"/>
    <property type="project" value="UniProtKB-KW"/>
</dbReference>
<sequence length="320" mass="36163">MLSAMERPKRYAKTVCVLDESTNGFCRRLGQALKRPYVVLRIGRTVQIAVAAIPPPRSYVLRIKKDGAYRIMDGQDMISVMIHPEGVEATTERWEEWEYENLTANAYAAMFGDDGLGLEGEIKVCVGRGEVEPYTRAGVVKNEMPMLPGLIPSSKGLRELRNEIREDRDTYREKLQQMARNQNIGTGRLYANTTEERVGARPAERVITFEQDDSGDEYIGEVAVAEKEVEETDIVTERYAIAMKKLFEAHGDKLSGYPLGMPSKEGKYDKKITEIRAKLVDVPIFMVDDVKRFYTYELTDDVVKVGAYCSEGTILLLPQL</sequence>
<name>U5XIV7_9REOV</name>
<dbReference type="InterPro" id="IPR007602">
    <property type="entry name" value="BTV_NS2"/>
</dbReference>
<evidence type="ECO:0000256" key="2">
    <source>
        <dbReference type="ARBA" id="ARBA00014070"/>
    </source>
</evidence>
<keyword evidence="3" id="KW-0694">RNA-binding</keyword>
<dbReference type="Pfam" id="PF04514">
    <property type="entry name" value="BTV_NS2"/>
    <property type="match status" value="2"/>
</dbReference>
<reference evidence="4" key="1">
    <citation type="journal article" date="2013" name="PLoS ONE">
        <title>Identification of Novel Viruses Using VirusHunter -- an Automated Data Analysis Pipeline.</title>
        <authorList>
            <person name="Zhao G."/>
            <person name="Krishnamurthy S."/>
            <person name="Cai Z."/>
            <person name="Popov V.L."/>
            <person name="Travassos da Rosa A.P."/>
            <person name="Guzman H."/>
            <person name="Cao S."/>
            <person name="Virgin H.W."/>
            <person name="Tesh R.B."/>
            <person name="Wang D."/>
        </authorList>
    </citation>
    <scope>NUCLEOTIDE SEQUENCE</scope>
    <source>
        <strain evidence="4">KY-663</strain>
    </source>
</reference>
<dbReference type="SUPFAM" id="SSF110132">
    <property type="entry name" value="BTV NS2-like ssRNA-binding domain"/>
    <property type="match status" value="1"/>
</dbReference>
<organism evidence="4">
    <name type="scientific">Heramatsu virus</name>
    <dbReference type="NCBI Taxonomy" id="1416744"/>
    <lineage>
        <taxon>Viruses</taxon>
        <taxon>Riboviria</taxon>
        <taxon>Orthornavirae</taxon>
        <taxon>Duplornaviricota</taxon>
        <taxon>Resentoviricetes</taxon>
        <taxon>Reovirales</taxon>
        <taxon>Sedoreoviridae</taxon>
        <taxon>Orbivirus</taxon>
    </lineage>
</organism>
<accession>U5XIV7</accession>
<evidence type="ECO:0000256" key="1">
    <source>
        <dbReference type="ARBA" id="ARBA00002402"/>
    </source>
</evidence>
<evidence type="ECO:0000313" key="4">
    <source>
        <dbReference type="EMBL" id="AGZ62533.1"/>
    </source>
</evidence>
<evidence type="ECO:0000256" key="3">
    <source>
        <dbReference type="ARBA" id="ARBA00022884"/>
    </source>
</evidence>
<dbReference type="InterPro" id="IPR037194">
    <property type="entry name" value="NS2_N"/>
</dbReference>
<dbReference type="EMBL" id="KC669547">
    <property type="protein sequence ID" value="AGZ62533.1"/>
    <property type="molecule type" value="Genomic_RNA"/>
</dbReference>
<comment type="function">
    <text evidence="1">Single-stranded RNA-binding protein.</text>
</comment>
<protein>
    <recommendedName>
        <fullName evidence="2">Non-structural protein NS2</fullName>
    </recommendedName>
</protein>